<dbReference type="PANTHER" id="PTHR42701:SF1">
    <property type="entry name" value="IMIDAZOLE GLYCEROL PHOSPHATE SYNTHASE SUBUNIT HISH"/>
    <property type="match status" value="1"/>
</dbReference>
<dbReference type="PANTHER" id="PTHR42701">
    <property type="entry name" value="IMIDAZOLE GLYCEROL PHOSPHATE SYNTHASE SUBUNIT HISH"/>
    <property type="match status" value="1"/>
</dbReference>
<gene>
    <name evidence="11" type="ORF">METZ01_LOCUS43313</name>
</gene>
<comment type="catalytic activity">
    <reaction evidence="8">
        <text>5-[(5-phospho-1-deoxy-D-ribulos-1-ylimino)methylamino]-1-(5-phospho-beta-D-ribosyl)imidazole-4-carboxamide + L-glutamine = D-erythro-1-(imidazol-4-yl)glycerol 3-phosphate + 5-amino-1-(5-phospho-beta-D-ribosyl)imidazole-4-carboxamide + L-glutamate + H(+)</text>
        <dbReference type="Rhea" id="RHEA:24793"/>
        <dbReference type="ChEBI" id="CHEBI:15378"/>
        <dbReference type="ChEBI" id="CHEBI:29985"/>
        <dbReference type="ChEBI" id="CHEBI:58278"/>
        <dbReference type="ChEBI" id="CHEBI:58359"/>
        <dbReference type="ChEBI" id="CHEBI:58475"/>
        <dbReference type="ChEBI" id="CHEBI:58525"/>
        <dbReference type="EC" id="4.3.2.10"/>
    </reaction>
</comment>
<keyword evidence="3" id="KW-0028">Amino-acid biosynthesis</keyword>
<dbReference type="GO" id="GO:0000107">
    <property type="term" value="F:imidazoleglycerol-phosphate synthase activity"/>
    <property type="evidence" value="ECO:0007669"/>
    <property type="project" value="TreeGrafter"/>
</dbReference>
<evidence type="ECO:0000256" key="2">
    <source>
        <dbReference type="ARBA" id="ARBA00011152"/>
    </source>
</evidence>
<dbReference type="CDD" id="cd01748">
    <property type="entry name" value="GATase1_IGP_Synthase"/>
    <property type="match status" value="1"/>
</dbReference>
<proteinExistence type="inferred from homology"/>
<protein>
    <recommendedName>
        <fullName evidence="10">Glutamine amidotransferase domain-containing protein</fullName>
    </recommendedName>
</protein>
<evidence type="ECO:0000256" key="7">
    <source>
        <dbReference type="ARBA" id="ARBA00023239"/>
    </source>
</evidence>
<evidence type="ECO:0000256" key="8">
    <source>
        <dbReference type="ARBA" id="ARBA00047838"/>
    </source>
</evidence>
<dbReference type="GO" id="GO:0016829">
    <property type="term" value="F:lyase activity"/>
    <property type="evidence" value="ECO:0007669"/>
    <property type="project" value="UniProtKB-KW"/>
</dbReference>
<keyword evidence="7" id="KW-0456">Lyase</keyword>
<sequence length="204" mass="22512">MIVIIDYGLGNLASIGNMLKRIGVEAIISSNKDAIARADKLVLPGVGAFDVGMRNLINRDLITILHERVLEERTPILGICLGLQLFGTESAEGTGPGLGWIDARSIPFHSPPAGPSRVPHMGWNNLHLRTASPLLDNLPEDSRFYFVHSYHLECHDPADVLAVTEYGYEFPSVVVHENVLGTQFHPEKSHRFGASLMENFARYT</sequence>
<evidence type="ECO:0000313" key="11">
    <source>
        <dbReference type="EMBL" id="SUZ90459.1"/>
    </source>
</evidence>
<dbReference type="InterPro" id="IPR010139">
    <property type="entry name" value="Imidazole-glycPsynth_HisH"/>
</dbReference>
<feature type="domain" description="Glutamine amidotransferase" evidence="10">
    <location>
        <begin position="3"/>
        <end position="200"/>
    </location>
</feature>
<comment type="catalytic activity">
    <reaction evidence="9">
        <text>L-glutamine + H2O = L-glutamate + NH4(+)</text>
        <dbReference type="Rhea" id="RHEA:15889"/>
        <dbReference type="ChEBI" id="CHEBI:15377"/>
        <dbReference type="ChEBI" id="CHEBI:28938"/>
        <dbReference type="ChEBI" id="CHEBI:29985"/>
        <dbReference type="ChEBI" id="CHEBI:58359"/>
        <dbReference type="EC" id="3.5.1.2"/>
    </reaction>
</comment>
<dbReference type="NCBIfam" id="TIGR01855">
    <property type="entry name" value="IMP_synth_hisH"/>
    <property type="match status" value="1"/>
</dbReference>
<evidence type="ECO:0000256" key="4">
    <source>
        <dbReference type="ARBA" id="ARBA00022801"/>
    </source>
</evidence>
<organism evidence="11">
    <name type="scientific">marine metagenome</name>
    <dbReference type="NCBI Taxonomy" id="408172"/>
    <lineage>
        <taxon>unclassified sequences</taxon>
        <taxon>metagenomes</taxon>
        <taxon>ecological metagenomes</taxon>
    </lineage>
</organism>
<evidence type="ECO:0000256" key="1">
    <source>
        <dbReference type="ARBA" id="ARBA00005091"/>
    </source>
</evidence>
<dbReference type="Gene3D" id="3.40.50.880">
    <property type="match status" value="1"/>
</dbReference>
<evidence type="ECO:0000256" key="3">
    <source>
        <dbReference type="ARBA" id="ARBA00022605"/>
    </source>
</evidence>
<comment type="pathway">
    <text evidence="1">Amino-acid biosynthesis; L-histidine biosynthesis; L-histidine from 5-phospho-alpha-D-ribose 1-diphosphate: step 5/9.</text>
</comment>
<keyword evidence="6" id="KW-0368">Histidine biosynthesis</keyword>
<dbReference type="UniPathway" id="UPA00031">
    <property type="reaction ID" value="UER00010"/>
</dbReference>
<reference evidence="11" key="1">
    <citation type="submission" date="2018-05" db="EMBL/GenBank/DDBJ databases">
        <authorList>
            <person name="Lanie J.A."/>
            <person name="Ng W.-L."/>
            <person name="Kazmierczak K.M."/>
            <person name="Andrzejewski T.M."/>
            <person name="Davidsen T.M."/>
            <person name="Wayne K.J."/>
            <person name="Tettelin H."/>
            <person name="Glass J.I."/>
            <person name="Rusch D."/>
            <person name="Podicherti R."/>
            <person name="Tsui H.-C.T."/>
            <person name="Winkler M.E."/>
        </authorList>
    </citation>
    <scope>NUCLEOTIDE SEQUENCE</scope>
</reference>
<dbReference type="GO" id="GO:0000105">
    <property type="term" value="P:L-histidine biosynthetic process"/>
    <property type="evidence" value="ECO:0007669"/>
    <property type="project" value="UniProtKB-UniPathway"/>
</dbReference>
<evidence type="ECO:0000256" key="9">
    <source>
        <dbReference type="ARBA" id="ARBA00049534"/>
    </source>
</evidence>
<name>A0A381RHT7_9ZZZZ</name>
<dbReference type="InterPro" id="IPR017926">
    <property type="entry name" value="GATASE"/>
</dbReference>
<dbReference type="InterPro" id="IPR029062">
    <property type="entry name" value="Class_I_gatase-like"/>
</dbReference>
<dbReference type="Pfam" id="PF00117">
    <property type="entry name" value="GATase"/>
    <property type="match status" value="1"/>
</dbReference>
<comment type="subunit">
    <text evidence="2">Heterodimer of HisH and HisF.</text>
</comment>
<accession>A0A381RHT7</accession>
<dbReference type="PIRSF" id="PIRSF000495">
    <property type="entry name" value="Amidotransf_hisH"/>
    <property type="match status" value="1"/>
</dbReference>
<evidence type="ECO:0000256" key="5">
    <source>
        <dbReference type="ARBA" id="ARBA00022962"/>
    </source>
</evidence>
<evidence type="ECO:0000256" key="6">
    <source>
        <dbReference type="ARBA" id="ARBA00023102"/>
    </source>
</evidence>
<dbReference type="GO" id="GO:0004359">
    <property type="term" value="F:glutaminase activity"/>
    <property type="evidence" value="ECO:0007669"/>
    <property type="project" value="UniProtKB-EC"/>
</dbReference>
<evidence type="ECO:0000259" key="10">
    <source>
        <dbReference type="Pfam" id="PF00117"/>
    </source>
</evidence>
<dbReference type="AlphaFoldDB" id="A0A381RHT7"/>
<dbReference type="SUPFAM" id="SSF52317">
    <property type="entry name" value="Class I glutamine amidotransferase-like"/>
    <property type="match status" value="1"/>
</dbReference>
<keyword evidence="5" id="KW-0315">Glutamine amidotransferase</keyword>
<dbReference type="EMBL" id="UINC01001896">
    <property type="protein sequence ID" value="SUZ90459.1"/>
    <property type="molecule type" value="Genomic_DNA"/>
</dbReference>
<dbReference type="PROSITE" id="PS51273">
    <property type="entry name" value="GATASE_TYPE_1"/>
    <property type="match status" value="1"/>
</dbReference>
<keyword evidence="4" id="KW-0378">Hydrolase</keyword>
<dbReference type="HAMAP" id="MF_00278">
    <property type="entry name" value="HisH"/>
    <property type="match status" value="1"/>
</dbReference>